<feature type="transmembrane region" description="Helical" evidence="1">
    <location>
        <begin position="12"/>
        <end position="32"/>
    </location>
</feature>
<comment type="caution">
    <text evidence="2">The sequence shown here is derived from an EMBL/GenBank/DDBJ whole genome shotgun (WGS) entry which is preliminary data.</text>
</comment>
<accession>A0A1F7UXY0</accession>
<gene>
    <name evidence="2" type="ORF">A2936_01405</name>
</gene>
<dbReference type="Proteomes" id="UP000176846">
    <property type="component" value="Unassembled WGS sequence"/>
</dbReference>
<organism evidence="2 3">
    <name type="scientific">Candidatus Uhrbacteria bacterium RIFCSPLOWO2_01_FULL_47_25</name>
    <dbReference type="NCBI Taxonomy" id="1802402"/>
    <lineage>
        <taxon>Bacteria</taxon>
        <taxon>Candidatus Uhriibacteriota</taxon>
    </lineage>
</organism>
<keyword evidence="1" id="KW-0812">Transmembrane</keyword>
<dbReference type="AlphaFoldDB" id="A0A1F7UXY0"/>
<name>A0A1F7UXY0_9BACT</name>
<keyword evidence="1" id="KW-1133">Transmembrane helix</keyword>
<proteinExistence type="predicted"/>
<sequence length="119" mass="14183">MPLAFIILREIFWEIIYVPVWWYTFGAVRAVSRFLTRLNDGNDYLGWSVWLFNIFTPMYAQTDLTGRLISIGVRIVQVMARSVLFLGWILVVVIMLMAYFLLPLITLFEIFHQWRLMIM</sequence>
<evidence type="ECO:0000313" key="3">
    <source>
        <dbReference type="Proteomes" id="UP000176846"/>
    </source>
</evidence>
<keyword evidence="1" id="KW-0472">Membrane</keyword>
<reference evidence="2 3" key="1">
    <citation type="journal article" date="2016" name="Nat. Commun.">
        <title>Thousands of microbial genomes shed light on interconnected biogeochemical processes in an aquifer system.</title>
        <authorList>
            <person name="Anantharaman K."/>
            <person name="Brown C.T."/>
            <person name="Hug L.A."/>
            <person name="Sharon I."/>
            <person name="Castelle C.J."/>
            <person name="Probst A.J."/>
            <person name="Thomas B.C."/>
            <person name="Singh A."/>
            <person name="Wilkins M.J."/>
            <person name="Karaoz U."/>
            <person name="Brodie E.L."/>
            <person name="Williams K.H."/>
            <person name="Hubbard S.S."/>
            <person name="Banfield J.F."/>
        </authorList>
    </citation>
    <scope>NUCLEOTIDE SEQUENCE [LARGE SCALE GENOMIC DNA]</scope>
</reference>
<protein>
    <submittedName>
        <fullName evidence="2">Uncharacterized protein</fullName>
    </submittedName>
</protein>
<dbReference type="EMBL" id="MGEK01000002">
    <property type="protein sequence ID" value="OGL83140.1"/>
    <property type="molecule type" value="Genomic_DNA"/>
</dbReference>
<evidence type="ECO:0000313" key="2">
    <source>
        <dbReference type="EMBL" id="OGL83140.1"/>
    </source>
</evidence>
<evidence type="ECO:0000256" key="1">
    <source>
        <dbReference type="SAM" id="Phobius"/>
    </source>
</evidence>
<feature type="transmembrane region" description="Helical" evidence="1">
    <location>
        <begin position="83"/>
        <end position="111"/>
    </location>
</feature>